<name>A0A512HYK6_9ACTN</name>
<evidence type="ECO:0000256" key="4">
    <source>
        <dbReference type="ARBA" id="ARBA00022692"/>
    </source>
</evidence>
<dbReference type="Proteomes" id="UP000321769">
    <property type="component" value="Unassembled WGS sequence"/>
</dbReference>
<evidence type="ECO:0000256" key="7">
    <source>
        <dbReference type="SAM" id="Phobius"/>
    </source>
</evidence>
<dbReference type="InterPro" id="IPR002656">
    <property type="entry name" value="Acyl_transf_3_dom"/>
</dbReference>
<evidence type="ECO:0000256" key="3">
    <source>
        <dbReference type="ARBA" id="ARBA00022475"/>
    </source>
</evidence>
<protein>
    <recommendedName>
        <fullName evidence="8">Acyltransferase 3 domain-containing protein</fullName>
    </recommendedName>
</protein>
<dbReference type="PANTHER" id="PTHR40074">
    <property type="entry name" value="O-ACETYLTRANSFERASE WECH"/>
    <property type="match status" value="1"/>
</dbReference>
<evidence type="ECO:0000256" key="2">
    <source>
        <dbReference type="ARBA" id="ARBA00007400"/>
    </source>
</evidence>
<proteinExistence type="inferred from homology"/>
<keyword evidence="5 7" id="KW-1133">Transmembrane helix</keyword>
<feature type="transmembrane region" description="Helical" evidence="7">
    <location>
        <begin position="202"/>
        <end position="224"/>
    </location>
</feature>
<dbReference type="PANTHER" id="PTHR40074:SF2">
    <property type="entry name" value="O-ACETYLTRANSFERASE WECH"/>
    <property type="match status" value="1"/>
</dbReference>
<evidence type="ECO:0000256" key="6">
    <source>
        <dbReference type="ARBA" id="ARBA00023136"/>
    </source>
</evidence>
<comment type="subcellular location">
    <subcellularLocation>
        <location evidence="1">Cell membrane</location>
        <topology evidence="1">Multi-pass membrane protein</topology>
    </subcellularLocation>
</comment>
<accession>A0A512HYK6</accession>
<dbReference type="OrthoDB" id="1072135at2"/>
<comment type="caution">
    <text evidence="9">The sequence shown here is derived from an EMBL/GenBank/DDBJ whole genome shotgun (WGS) entry which is preliminary data.</text>
</comment>
<feature type="transmembrane region" description="Helical" evidence="7">
    <location>
        <begin position="139"/>
        <end position="159"/>
    </location>
</feature>
<evidence type="ECO:0000313" key="9">
    <source>
        <dbReference type="EMBL" id="GEO90543.1"/>
    </source>
</evidence>
<dbReference type="GO" id="GO:0005886">
    <property type="term" value="C:plasma membrane"/>
    <property type="evidence" value="ECO:0007669"/>
    <property type="project" value="UniProtKB-SubCell"/>
</dbReference>
<feature type="transmembrane region" description="Helical" evidence="7">
    <location>
        <begin position="269"/>
        <end position="287"/>
    </location>
</feature>
<feature type="transmembrane region" description="Helical" evidence="7">
    <location>
        <begin position="57"/>
        <end position="74"/>
    </location>
</feature>
<comment type="similarity">
    <text evidence="2">Belongs to the acyltransferase 3 family.</text>
</comment>
<organism evidence="9 10">
    <name type="scientific">Aeromicrobium flavum</name>
    <dbReference type="NCBI Taxonomy" id="416568"/>
    <lineage>
        <taxon>Bacteria</taxon>
        <taxon>Bacillati</taxon>
        <taxon>Actinomycetota</taxon>
        <taxon>Actinomycetes</taxon>
        <taxon>Propionibacteriales</taxon>
        <taxon>Nocardioidaceae</taxon>
        <taxon>Aeromicrobium</taxon>
    </lineage>
</organism>
<evidence type="ECO:0000259" key="8">
    <source>
        <dbReference type="Pfam" id="PF01757"/>
    </source>
</evidence>
<dbReference type="GO" id="GO:0009246">
    <property type="term" value="P:enterobacterial common antigen biosynthetic process"/>
    <property type="evidence" value="ECO:0007669"/>
    <property type="project" value="TreeGrafter"/>
</dbReference>
<dbReference type="RefSeq" id="WP_146828584.1">
    <property type="nucleotide sequence ID" value="NZ_BAAAYQ010000005.1"/>
</dbReference>
<keyword evidence="3" id="KW-1003">Cell membrane</keyword>
<evidence type="ECO:0000256" key="1">
    <source>
        <dbReference type="ARBA" id="ARBA00004651"/>
    </source>
</evidence>
<dbReference type="Pfam" id="PF01757">
    <property type="entry name" value="Acyl_transf_3"/>
    <property type="match status" value="1"/>
</dbReference>
<feature type="transmembrane region" description="Helical" evidence="7">
    <location>
        <begin position="308"/>
        <end position="325"/>
    </location>
</feature>
<dbReference type="AlphaFoldDB" id="A0A512HYK6"/>
<feature type="transmembrane region" description="Helical" evidence="7">
    <location>
        <begin position="86"/>
        <end position="107"/>
    </location>
</feature>
<feature type="transmembrane region" description="Helical" evidence="7">
    <location>
        <begin position="16"/>
        <end position="37"/>
    </location>
</feature>
<keyword evidence="6 7" id="KW-0472">Membrane</keyword>
<sequence length="367" mass="40728">MSTTATSTRRHELDHLRVVATLGVILLHTGAAVAVAWKASDPDLFSNFNVGNLADAGGRFAVNCFFMTSGALLLDPVRRFVLRPQFLRVAVAALTWIVIYSVANIALNERDLPGVGGRLSDPLGMPPEEFARALLSGPAVYHLWFVYALLGVYLVVPLLRAVTDRPEPQRARLVAWILALWLIADLLPRWGRFLWPDEFPVIYALPFEPLPTGYVGFFVLGFALSHYRDRIRVPSVVWILAALAGLAWCFLEVWHAARSGDPDVFAAYGNFNPPVVLYSVAVFGFFATRHRGPGPVWPLVRRLSELSFRVYLVHALVLHTLRAATDLGPLIEDRPAVGLPAVYLATVVISVAVAWLLDLVRPLRRWV</sequence>
<reference evidence="9 10" key="1">
    <citation type="submission" date="2019-07" db="EMBL/GenBank/DDBJ databases">
        <title>Whole genome shotgun sequence of Aeromicrobium flavum NBRC 107625.</title>
        <authorList>
            <person name="Hosoyama A."/>
            <person name="Uohara A."/>
            <person name="Ohji S."/>
            <person name="Ichikawa N."/>
        </authorList>
    </citation>
    <scope>NUCLEOTIDE SEQUENCE [LARGE SCALE GENOMIC DNA]</scope>
    <source>
        <strain evidence="9 10">NBRC 107625</strain>
    </source>
</reference>
<gene>
    <name evidence="9" type="ORF">AFL01nite_28700</name>
</gene>
<evidence type="ECO:0000313" key="10">
    <source>
        <dbReference type="Proteomes" id="UP000321769"/>
    </source>
</evidence>
<keyword evidence="4 7" id="KW-0812">Transmembrane</keyword>
<feature type="transmembrane region" description="Helical" evidence="7">
    <location>
        <begin position="171"/>
        <end position="190"/>
    </location>
</feature>
<feature type="transmembrane region" description="Helical" evidence="7">
    <location>
        <begin position="236"/>
        <end position="257"/>
    </location>
</feature>
<dbReference type="EMBL" id="BJZQ01000021">
    <property type="protein sequence ID" value="GEO90543.1"/>
    <property type="molecule type" value="Genomic_DNA"/>
</dbReference>
<dbReference type="GO" id="GO:0016413">
    <property type="term" value="F:O-acetyltransferase activity"/>
    <property type="evidence" value="ECO:0007669"/>
    <property type="project" value="TreeGrafter"/>
</dbReference>
<feature type="domain" description="Acyltransferase 3" evidence="8">
    <location>
        <begin position="11"/>
        <end position="357"/>
    </location>
</feature>
<evidence type="ECO:0000256" key="5">
    <source>
        <dbReference type="ARBA" id="ARBA00022989"/>
    </source>
</evidence>
<keyword evidence="10" id="KW-1185">Reference proteome</keyword>
<feature type="transmembrane region" description="Helical" evidence="7">
    <location>
        <begin position="337"/>
        <end position="357"/>
    </location>
</feature>